<protein>
    <submittedName>
        <fullName evidence="3">DUF4124 domain-containing protein</fullName>
    </submittedName>
</protein>
<feature type="chain" id="PRO_5026088149" evidence="2">
    <location>
        <begin position="22"/>
        <end position="153"/>
    </location>
</feature>
<gene>
    <name evidence="3" type="ORF">GJV18_13485</name>
</gene>
<feature type="compositionally biased region" description="Basic and acidic residues" evidence="1">
    <location>
        <begin position="112"/>
        <end position="127"/>
    </location>
</feature>
<proteinExistence type="predicted"/>
<feature type="region of interest" description="Disordered" evidence="1">
    <location>
        <begin position="108"/>
        <end position="133"/>
    </location>
</feature>
<dbReference type="RefSeq" id="WP_160346448.1">
    <property type="nucleotide sequence ID" value="NZ_WKJZ01000002.1"/>
</dbReference>
<evidence type="ECO:0000313" key="3">
    <source>
        <dbReference type="EMBL" id="MVW76328.1"/>
    </source>
</evidence>
<feature type="signal peptide" evidence="2">
    <location>
        <begin position="1"/>
        <end position="21"/>
    </location>
</feature>
<feature type="region of interest" description="Disordered" evidence="1">
    <location>
        <begin position="40"/>
        <end position="76"/>
    </location>
</feature>
<evidence type="ECO:0000256" key="1">
    <source>
        <dbReference type="SAM" id="MobiDB-lite"/>
    </source>
</evidence>
<feature type="compositionally biased region" description="Polar residues" evidence="1">
    <location>
        <begin position="40"/>
        <end position="65"/>
    </location>
</feature>
<evidence type="ECO:0000256" key="2">
    <source>
        <dbReference type="SAM" id="SignalP"/>
    </source>
</evidence>
<name>A0A6I4KX42_9PSED</name>
<keyword evidence="4" id="KW-1185">Reference proteome</keyword>
<comment type="caution">
    <text evidence="3">The sequence shown here is derived from an EMBL/GenBank/DDBJ whole genome shotgun (WGS) entry which is preliminary data.</text>
</comment>
<dbReference type="AlphaFoldDB" id="A0A6I4KX42"/>
<organism evidence="3 4">
    <name type="scientific">Pseudomonas xionganensis</name>
    <dbReference type="NCBI Taxonomy" id="2654845"/>
    <lineage>
        <taxon>Bacteria</taxon>
        <taxon>Pseudomonadati</taxon>
        <taxon>Pseudomonadota</taxon>
        <taxon>Gammaproteobacteria</taxon>
        <taxon>Pseudomonadales</taxon>
        <taxon>Pseudomonadaceae</taxon>
        <taxon>Pseudomonas</taxon>
    </lineage>
</organism>
<keyword evidence="2" id="KW-0732">Signal</keyword>
<dbReference type="Proteomes" id="UP000429555">
    <property type="component" value="Unassembled WGS sequence"/>
</dbReference>
<dbReference type="EMBL" id="WKJZ01000002">
    <property type="protein sequence ID" value="MVW76328.1"/>
    <property type="molecule type" value="Genomic_DNA"/>
</dbReference>
<accession>A0A6I4KX42</accession>
<evidence type="ECO:0000313" key="4">
    <source>
        <dbReference type="Proteomes" id="UP000429555"/>
    </source>
</evidence>
<reference evidence="3 4" key="1">
    <citation type="submission" date="2019-11" db="EMBL/GenBank/DDBJ databases">
        <title>Pseudomonas flavidum sp. nov., isolated from Baiyang Lake.</title>
        <authorList>
            <person name="Zhao Y."/>
        </authorList>
    </citation>
    <scope>NUCLEOTIDE SEQUENCE [LARGE SCALE GENOMIC DNA]</scope>
    <source>
        <strain evidence="4">R-22-3 w-18</strain>
    </source>
</reference>
<sequence>MLGLHRYSLLAILILPLTASATELFRCQAGDGSISFSQYGCPTGSQQQRQQLGKPNLSESPQHPSKPSKSRNKPEAQALVIVGEQDDGCGNLLSSRERRHHIIKKQIRSGMSRRDVENALGKPDRISSRNGKTQYQYAEQRINFDQTGCVSRK</sequence>